<name>H2J3G0_MARPK</name>
<evidence type="ECO:0000313" key="1">
    <source>
        <dbReference type="EMBL" id="AEX85776.1"/>
    </source>
</evidence>
<reference evidence="1 2" key="1">
    <citation type="journal article" date="2012" name="J. Bacteriol.">
        <title>Complete Genome Sequence of the Thermophilic, Piezophilic, Heterotrophic Bacterium Marinitoga piezophila KA3.</title>
        <authorList>
            <person name="Lucas S."/>
            <person name="Han J."/>
            <person name="Lapidus A."/>
            <person name="Cheng J.F."/>
            <person name="Goodwin L.A."/>
            <person name="Pitluck S."/>
            <person name="Peters L."/>
            <person name="Mikhailova N."/>
            <person name="Teshima H."/>
            <person name="Detter J.C."/>
            <person name="Han C."/>
            <person name="Tapia R."/>
            <person name="Land M."/>
            <person name="Hauser L."/>
            <person name="Kyrpides N.C."/>
            <person name="Ivanova N."/>
            <person name="Pagani I."/>
            <person name="Vannier P."/>
            <person name="Oger P."/>
            <person name="Bartlett D.H."/>
            <person name="Noll K.M."/>
            <person name="Woyke T."/>
            <person name="Jebbar M."/>
        </authorList>
    </citation>
    <scope>NUCLEOTIDE SEQUENCE [LARGE SCALE GENOMIC DNA]</scope>
    <source>
        <strain evidence="2">DSM 14283 / JCM 11233 / KA3</strain>
    </source>
</reference>
<reference evidence="2" key="2">
    <citation type="submission" date="2012-01" db="EMBL/GenBank/DDBJ databases">
        <title>Complete sequence of chromosome of Marinitoga piezophila KA3.</title>
        <authorList>
            <person name="Lucas S."/>
            <person name="Han J."/>
            <person name="Lapidus A."/>
            <person name="Cheng J.-F."/>
            <person name="Goodwin L."/>
            <person name="Pitluck S."/>
            <person name="Peters L."/>
            <person name="Mikhailova N."/>
            <person name="Teshima H."/>
            <person name="Detter J.C."/>
            <person name="Han C."/>
            <person name="Tapia R."/>
            <person name="Land M."/>
            <person name="Hauser L."/>
            <person name="Kyrpides N."/>
            <person name="Ivanova N."/>
            <person name="Pagani I."/>
            <person name="Jebbar M."/>
            <person name="Vannier P."/>
            <person name="Oger P."/>
            <person name="Cario A."/>
            <person name="Bartlett D."/>
            <person name="Noll K.M."/>
            <person name="Woyke T."/>
        </authorList>
    </citation>
    <scope>NUCLEOTIDE SEQUENCE [LARGE SCALE GENOMIC DNA]</scope>
    <source>
        <strain evidence="2">DSM 14283 / JCM 11233 / KA3</strain>
    </source>
</reference>
<dbReference type="HOGENOM" id="CLU_1553436_0_0_0"/>
<dbReference type="EMBL" id="CP003257">
    <property type="protein sequence ID" value="AEX85776.1"/>
    <property type="molecule type" value="Genomic_DNA"/>
</dbReference>
<keyword evidence="2" id="KW-1185">Reference proteome</keyword>
<proteinExistence type="predicted"/>
<dbReference type="Proteomes" id="UP000007161">
    <property type="component" value="Chromosome"/>
</dbReference>
<dbReference type="KEGG" id="mpz:Marpi_1376"/>
<organism evidence="1 2">
    <name type="scientific">Marinitoga piezophila (strain DSM 14283 / JCM 11233 / KA3)</name>
    <dbReference type="NCBI Taxonomy" id="443254"/>
    <lineage>
        <taxon>Bacteria</taxon>
        <taxon>Thermotogati</taxon>
        <taxon>Thermotogota</taxon>
        <taxon>Thermotogae</taxon>
        <taxon>Petrotogales</taxon>
        <taxon>Petrotogaceae</taxon>
        <taxon>Marinitoga</taxon>
    </lineage>
</organism>
<dbReference type="RefSeq" id="WP_014296847.1">
    <property type="nucleotide sequence ID" value="NC_016751.1"/>
</dbReference>
<sequence length="172" mass="21082">MVKKYYYNNKYLFKEKIKEKSFFGEKRINIVHNYGIIKKFSDKDELNMYIINNARDYESSKEKVGVIDLGENMYYLYLKKSMFKYRFSIKYDYYIPINLLLWKHLSNNDFSKYKTIVFEIQERKILYYREKEFFEYGIYINNVSEDIYCVNLDCEKIKKIILEGDFKNVVGV</sequence>
<gene>
    <name evidence="1" type="ordered locus">Marpi_1376</name>
</gene>
<dbReference type="STRING" id="443254.Marpi_1376"/>
<dbReference type="AlphaFoldDB" id="H2J3G0"/>
<evidence type="ECO:0000313" key="2">
    <source>
        <dbReference type="Proteomes" id="UP000007161"/>
    </source>
</evidence>
<accession>H2J3G0</accession>
<protein>
    <submittedName>
        <fullName evidence="1">Uncharacterized protein</fullName>
    </submittedName>
</protein>